<protein>
    <submittedName>
        <fullName evidence="1">Uncharacterized protein</fullName>
    </submittedName>
</protein>
<evidence type="ECO:0000313" key="2">
    <source>
        <dbReference type="Proteomes" id="UP001281147"/>
    </source>
</evidence>
<gene>
    <name evidence="1" type="ORF">LTR37_005661</name>
</gene>
<comment type="caution">
    <text evidence="1">The sequence shown here is derived from an EMBL/GenBank/DDBJ whole genome shotgun (WGS) entry which is preliminary data.</text>
</comment>
<dbReference type="EMBL" id="JAUTXU010000036">
    <property type="protein sequence ID" value="KAK3717595.1"/>
    <property type="molecule type" value="Genomic_DNA"/>
</dbReference>
<keyword evidence="2" id="KW-1185">Reference proteome</keyword>
<name>A0ACC3NIL7_9PEZI</name>
<accession>A0ACC3NIL7</accession>
<evidence type="ECO:0000313" key="1">
    <source>
        <dbReference type="EMBL" id="KAK3717595.1"/>
    </source>
</evidence>
<organism evidence="1 2">
    <name type="scientific">Vermiconidia calcicola</name>
    <dbReference type="NCBI Taxonomy" id="1690605"/>
    <lineage>
        <taxon>Eukaryota</taxon>
        <taxon>Fungi</taxon>
        <taxon>Dikarya</taxon>
        <taxon>Ascomycota</taxon>
        <taxon>Pezizomycotina</taxon>
        <taxon>Dothideomycetes</taxon>
        <taxon>Dothideomycetidae</taxon>
        <taxon>Mycosphaerellales</taxon>
        <taxon>Extremaceae</taxon>
        <taxon>Vermiconidia</taxon>
    </lineage>
</organism>
<sequence>MNENMIERFGRSRRAFKQPQEQAEMWILPQQLNANVRQYFEDSGKPVEGGSWLRRPEIPSSTEILDIETEGSTSSGDVEVQVNRLKGPWDSKEEYLSTHYELLREDAIRPLREAMSKVRMMPTATEETFNGSIGIYEKVHICAVTCSTRGIAIRVTFSLGRVGKKILWEQSKRLITGGLVVLTPTHDMFKSTAIVATVAARPIEGGLDRNPPEIDLYIARAAEQEIDPAKEFVMIEDRGGLFEADRHTLLALQRMMREPFPLNEHLVEVQSKVSAPDYVKEKPKTDMTGVLINNRHEAYENVDILQGWAVQPQTQLDASQLAALRRILTKRLAIVQGPPGTGKTYISVQAIRIMLANRKSSDPPIIIACQTNHAIDQILKQIAEFEPDFVRLGGRSKDRGVIKARTLYEVRNQTKENPLAGSLTPSARKKMRELTKEFELLLMPLKPGKLPLDHDILKNFKLLSERQAESLAEGAAQWVQDQLSNPNDARSPFTVWLGRKLVSVPHKQVPEEFGFDYEEADLAFESLKEIEAETFAKDDEKFENLSGESLGIADNFTCRKVDNITEAKIMEALREQDMWNIPETIRPAVYRYLQAQLKKVILATFREKTKLFNEWAVKRRIGFFEGDEPILKKQKVIGMTTTGFSKYRGLIAALEPKIVLIEEAAETLEAPVTVACVPSLQHLILVGDHKQLRPHCHVRAHEDKPFFLNVSLFERLVKNNVEFETLAKQRRMIPEVRRILYPIYKDLIKDHDSVLNPINRPPVPGMGGVNSLFFTHQWPEQRDDQMSAYNPEEADMIIGFVEYLIYNGMQPEEITILTFYNGQRKKLLHGIRHNALLGNDLGKFKIVTVDSYQGEENKVVLLSLVRSNDKGQIGFLNIDNRVCVALSRAQCGFYIFGNGMLLYNNPTWEWVIKIMANQGPKADRLRVEPRSRVEEHLPIRCSNHNNLTKINDASDWEKTNGGCAEVKCDDRLPCGHPCPLLCHPFPHDMVICRSQCGKPLTCCGLKCEGECGEPCVCKVHSKAHASAQIMSNPHDEFDGKETMSQQSSSESWNFFAGDEAKRYAIAASAPASRRTSPEKENKAALLDLAPANEMKQLSLGLDGAGSRPQSASPAVLVGEKVKTDGKRRKWTEKIVSGAEMGGGESLEDWSKKGSLLD</sequence>
<proteinExistence type="predicted"/>
<reference evidence="1" key="1">
    <citation type="submission" date="2023-07" db="EMBL/GenBank/DDBJ databases">
        <title>Black Yeasts Isolated from many extreme environments.</title>
        <authorList>
            <person name="Coleine C."/>
            <person name="Stajich J.E."/>
            <person name="Selbmann L."/>
        </authorList>
    </citation>
    <scope>NUCLEOTIDE SEQUENCE</scope>
    <source>
        <strain evidence="1">CCFEE 5714</strain>
    </source>
</reference>
<dbReference type="Proteomes" id="UP001281147">
    <property type="component" value="Unassembled WGS sequence"/>
</dbReference>